<dbReference type="PANTHER" id="PTHR33116">
    <property type="entry name" value="REVERSE TRANSCRIPTASE ZINC-BINDING DOMAIN-CONTAINING PROTEIN-RELATED-RELATED"/>
    <property type="match status" value="1"/>
</dbReference>
<dbReference type="Pfam" id="PF13966">
    <property type="entry name" value="zf-RVT"/>
    <property type="match status" value="1"/>
</dbReference>
<dbReference type="EnsemblPlants" id="evm.model.01.2390">
    <property type="protein sequence ID" value="cds.evm.model.01.2390"/>
    <property type="gene ID" value="evm.TU.01.2390"/>
</dbReference>
<dbReference type="SUPFAM" id="SSF56672">
    <property type="entry name" value="DNA/RNA polymerases"/>
    <property type="match status" value="1"/>
</dbReference>
<dbReference type="PANTHER" id="PTHR33116:SF84">
    <property type="entry name" value="RNA-DIRECTED DNA POLYMERASE"/>
    <property type="match status" value="1"/>
</dbReference>
<evidence type="ECO:0000313" key="3">
    <source>
        <dbReference type="Proteomes" id="UP000596661"/>
    </source>
</evidence>
<dbReference type="Proteomes" id="UP000596661">
    <property type="component" value="Chromosome 1"/>
</dbReference>
<reference evidence="2" key="2">
    <citation type="submission" date="2021-03" db="UniProtKB">
        <authorList>
            <consortium name="EnsemblPlants"/>
        </authorList>
    </citation>
    <scope>IDENTIFICATION</scope>
</reference>
<dbReference type="InterPro" id="IPR043502">
    <property type="entry name" value="DNA/RNA_pol_sf"/>
</dbReference>
<accession>A0A803NL01</accession>
<sequence length="849" mass="97046">MHSGFTLVSFKDEVTRNIILETGVIQFDRKPVILRPWSEDMDTTRMVKSIPVWVRLNGLGLQYWGKKNLSALVSTIGKPSMADKLPTKCTACDMLGHSISNCNKGKPIVWKKKQQGDKLTAVEHDVESKGISTEKVSGATESEKSEIHASNVAKLGGYSKVERGITSEGTGVVENATIHTRNEQWVTPKRKGAKSVIRPQQEAITNNDYEALEDAEEASFRWGAFSDHSYCLVKHIKAGNRGTKPFRFCNHWVFKEDFRENVLTTWKKHMVTDLQSLHHQLFRVKHILKNCYVKKNEDIIGQYNDARDKFMEAQEALAINPKCPTTVITENYFHAIIKKRRAENQVCSFTVNGVVVDEYDKVVEHFLNHFRNFMGRQSSTSRRLDEDCLEFGNKLTIEHQANLIRPFSKKDVKEALFGIHSSKILGPDGFGAGFFKELWNDIGDDFSCAVLGFFQTGKLPQELSATSISLIPKIDNPQGAFDYRPIACCTTTYKCISKMICTRLSEVLPELIHENQGGFVKKRLLSHNVLILHDLLKGLVNLRSADDLIIFCKGNDKSVKMVKDAFQRFSEATGLIGNKAKSTYLGVNLRPTKWRSADCGIILDKLHKNLHTWASRNLPFAGRAQLIHSILLGIRNYWMGLFLLPQKITTAIDKCVRDFLWGSKGNKSKFHIPSWEKFCLPKNSGDLGFKKGKVWNIALMEKYIWAISSKQDNLWVRWIDAIYLRGLSFWTVEFKQDASWYFKKILRLHSTINESNVIAAVKRGKLSAKLFYLSYIQAHKVDYARNIWNRMVHPKHRFVGWQIVNNQLLTRDNLSRFLSISSPLCRYLCRKMSRTERLLVPSLLSKLDL</sequence>
<organism evidence="2 3">
    <name type="scientific">Cannabis sativa</name>
    <name type="common">Hemp</name>
    <name type="synonym">Marijuana</name>
    <dbReference type="NCBI Taxonomy" id="3483"/>
    <lineage>
        <taxon>Eukaryota</taxon>
        <taxon>Viridiplantae</taxon>
        <taxon>Streptophyta</taxon>
        <taxon>Embryophyta</taxon>
        <taxon>Tracheophyta</taxon>
        <taxon>Spermatophyta</taxon>
        <taxon>Magnoliopsida</taxon>
        <taxon>eudicotyledons</taxon>
        <taxon>Gunneridae</taxon>
        <taxon>Pentapetalae</taxon>
        <taxon>rosids</taxon>
        <taxon>fabids</taxon>
        <taxon>Rosales</taxon>
        <taxon>Cannabaceae</taxon>
        <taxon>Cannabis</taxon>
    </lineage>
</organism>
<evidence type="ECO:0000313" key="2">
    <source>
        <dbReference type="EnsemblPlants" id="cds.evm.model.01.2390"/>
    </source>
</evidence>
<dbReference type="AlphaFoldDB" id="A0A803NL01"/>
<name>A0A803NL01_CANSA</name>
<proteinExistence type="predicted"/>
<feature type="domain" description="Reverse transcriptase zinc-binding" evidence="1">
    <location>
        <begin position="776"/>
        <end position="832"/>
    </location>
</feature>
<evidence type="ECO:0000259" key="1">
    <source>
        <dbReference type="Pfam" id="PF13966"/>
    </source>
</evidence>
<keyword evidence="3" id="KW-1185">Reference proteome</keyword>
<dbReference type="Gramene" id="evm.model.01.2390">
    <property type="protein sequence ID" value="cds.evm.model.01.2390"/>
    <property type="gene ID" value="evm.TU.01.2390"/>
</dbReference>
<protein>
    <recommendedName>
        <fullName evidence="1">Reverse transcriptase zinc-binding domain-containing protein</fullName>
    </recommendedName>
</protein>
<dbReference type="EMBL" id="UZAU01000073">
    <property type="status" value="NOT_ANNOTATED_CDS"/>
    <property type="molecule type" value="Genomic_DNA"/>
</dbReference>
<reference evidence="2" key="1">
    <citation type="submission" date="2018-11" db="EMBL/GenBank/DDBJ databases">
        <authorList>
            <person name="Grassa J C."/>
        </authorList>
    </citation>
    <scope>NUCLEOTIDE SEQUENCE [LARGE SCALE GENOMIC DNA]</scope>
</reference>
<dbReference type="InterPro" id="IPR026960">
    <property type="entry name" value="RVT-Znf"/>
</dbReference>